<gene>
    <name evidence="1" type="ORF">HMPREF1219_01592</name>
</gene>
<dbReference type="PATRIC" id="fig|1125779.3.peg.1554"/>
<dbReference type="EMBL" id="ATBY01000015">
    <property type="protein sequence ID" value="EPD68411.1"/>
    <property type="molecule type" value="Genomic_DNA"/>
</dbReference>
<accession>S2YVM3</accession>
<evidence type="ECO:0000313" key="1">
    <source>
        <dbReference type="EMBL" id="EPD68411.1"/>
    </source>
</evidence>
<comment type="caution">
    <text evidence="1">The sequence shown here is derived from an EMBL/GenBank/DDBJ whole genome shotgun (WGS) entry which is preliminary data.</text>
</comment>
<sequence>MQCLALGCEGRSLAGRSAACLWGLPISSTGTLTVEVVGKTERTRARTVYRHVPPGGIVSAEVNGFRVLLTSPQLTVIDIARWHGIGEAVRVAEAALYKKVIDMEALERALTSRSRCHNMDQAREAMRFITGFSESPGKVTSKSHSLRLVTRLRTSKPK</sequence>
<evidence type="ECO:0000313" key="2">
    <source>
        <dbReference type="Proteomes" id="UP000014408"/>
    </source>
</evidence>
<dbReference type="HOGENOM" id="CLU_1666462_0_0_11"/>
<dbReference type="Proteomes" id="UP000014408">
    <property type="component" value="Unassembled WGS sequence"/>
</dbReference>
<keyword evidence="2" id="KW-1185">Reference proteome</keyword>
<protein>
    <recommendedName>
        <fullName evidence="3">AbiEi antitoxin C-terminal domain-containing protein</fullName>
    </recommendedName>
</protein>
<organism evidence="1 2">
    <name type="scientific">Corynebacterium pyruviciproducens ATCC BAA-1742</name>
    <dbReference type="NCBI Taxonomy" id="1125779"/>
    <lineage>
        <taxon>Bacteria</taxon>
        <taxon>Bacillati</taxon>
        <taxon>Actinomycetota</taxon>
        <taxon>Actinomycetes</taxon>
        <taxon>Mycobacteriales</taxon>
        <taxon>Corynebacteriaceae</taxon>
        <taxon>Corynebacterium</taxon>
    </lineage>
</organism>
<proteinExistence type="predicted"/>
<reference evidence="1 2" key="1">
    <citation type="submission" date="2013-05" db="EMBL/GenBank/DDBJ databases">
        <title>The Genome Sequence of Corynebacterium pyruviciproducens 1773O (ATCC BAA-1742).</title>
        <authorList>
            <consortium name="The Broad Institute Genomics Platform"/>
            <person name="Earl A."/>
            <person name="Ward D."/>
            <person name="Feldgarden M."/>
            <person name="Gevers D."/>
            <person name="Tong J."/>
            <person name="Walker B."/>
            <person name="Young S."/>
            <person name="Zeng Q."/>
            <person name="Gargeya S."/>
            <person name="Fitzgerald M."/>
            <person name="Haas B."/>
            <person name="Abouelleil A."/>
            <person name="Allen A.W."/>
            <person name="Alvarado L."/>
            <person name="Arachchi H.M."/>
            <person name="Berlin A.M."/>
            <person name="Chapman S.B."/>
            <person name="Gainer-Dewar J."/>
            <person name="Goldberg J."/>
            <person name="Griggs A."/>
            <person name="Gujja S."/>
            <person name="Hansen M."/>
            <person name="Howarth C."/>
            <person name="Imamovic A."/>
            <person name="Ireland A."/>
            <person name="Larimer J."/>
            <person name="McCowan C."/>
            <person name="Murphy C."/>
            <person name="Pearson M."/>
            <person name="Poon T.W."/>
            <person name="Priest M."/>
            <person name="Roberts A."/>
            <person name="Saif S."/>
            <person name="Shea T."/>
            <person name="Sisk P."/>
            <person name="Sykes S."/>
            <person name="Wortman J."/>
            <person name="Nusbaum C."/>
            <person name="Birren B."/>
        </authorList>
    </citation>
    <scope>NUCLEOTIDE SEQUENCE [LARGE SCALE GENOMIC DNA]</scope>
    <source>
        <strain evidence="1 2">ATCC BAA-1742</strain>
    </source>
</reference>
<dbReference type="AlphaFoldDB" id="S2YVM3"/>
<evidence type="ECO:0008006" key="3">
    <source>
        <dbReference type="Google" id="ProtNLM"/>
    </source>
</evidence>
<name>S2YVM3_9CORY</name>